<accession>A0A453LQK9</accession>
<reference evidence="1" key="5">
    <citation type="journal article" date="2021" name="G3 (Bethesda)">
        <title>Aegilops tauschii genome assembly Aet v5.0 features greater sequence contiguity and improved annotation.</title>
        <authorList>
            <person name="Wang L."/>
            <person name="Zhu T."/>
            <person name="Rodriguez J.C."/>
            <person name="Deal K.R."/>
            <person name="Dubcovsky J."/>
            <person name="McGuire P.E."/>
            <person name="Lux T."/>
            <person name="Spannagl M."/>
            <person name="Mayer K.F.X."/>
            <person name="Baldrich P."/>
            <person name="Meyers B.C."/>
            <person name="Huo N."/>
            <person name="Gu Y.Q."/>
            <person name="Zhou H."/>
            <person name="Devos K.M."/>
            <person name="Bennetzen J.L."/>
            <person name="Unver T."/>
            <person name="Budak H."/>
            <person name="Gulick P.J."/>
            <person name="Galiba G."/>
            <person name="Kalapos B."/>
            <person name="Nelson D.R."/>
            <person name="Li P."/>
            <person name="You F.M."/>
            <person name="Luo M.C."/>
            <person name="Dvorak J."/>
        </authorList>
    </citation>
    <scope>NUCLEOTIDE SEQUENCE [LARGE SCALE GENOMIC DNA]</scope>
    <source>
        <strain evidence="1">cv. AL8/78</strain>
    </source>
</reference>
<dbReference type="EnsemblPlants" id="AET5Gv20883500.1">
    <property type="protein sequence ID" value="AET5Gv20883500.1"/>
    <property type="gene ID" value="AET5Gv20883500"/>
</dbReference>
<reference evidence="2" key="2">
    <citation type="journal article" date="2017" name="Nat. Plants">
        <title>The Aegilops tauschii genome reveals multiple impacts of transposons.</title>
        <authorList>
            <person name="Zhao G."/>
            <person name="Zou C."/>
            <person name="Li K."/>
            <person name="Wang K."/>
            <person name="Li T."/>
            <person name="Gao L."/>
            <person name="Zhang X."/>
            <person name="Wang H."/>
            <person name="Yang Z."/>
            <person name="Liu X."/>
            <person name="Jiang W."/>
            <person name="Mao L."/>
            <person name="Kong X."/>
            <person name="Jiao Y."/>
            <person name="Jia J."/>
        </authorList>
    </citation>
    <scope>NUCLEOTIDE SEQUENCE [LARGE SCALE GENOMIC DNA]</scope>
    <source>
        <strain evidence="2">cv. AL8/78</strain>
    </source>
</reference>
<dbReference type="AlphaFoldDB" id="A0A453LQK9"/>
<evidence type="ECO:0000313" key="2">
    <source>
        <dbReference type="Proteomes" id="UP000015105"/>
    </source>
</evidence>
<reference evidence="1" key="4">
    <citation type="submission" date="2019-03" db="UniProtKB">
        <authorList>
            <consortium name="EnsemblPlants"/>
        </authorList>
    </citation>
    <scope>IDENTIFICATION</scope>
</reference>
<name>A0A453LQK9_AEGTS</name>
<protein>
    <submittedName>
        <fullName evidence="1">Uncharacterized protein</fullName>
    </submittedName>
</protein>
<reference evidence="1" key="3">
    <citation type="journal article" date="2017" name="Nature">
        <title>Genome sequence of the progenitor of the wheat D genome Aegilops tauschii.</title>
        <authorList>
            <person name="Luo M.C."/>
            <person name="Gu Y.Q."/>
            <person name="Puiu D."/>
            <person name="Wang H."/>
            <person name="Twardziok S.O."/>
            <person name="Deal K.R."/>
            <person name="Huo N."/>
            <person name="Zhu T."/>
            <person name="Wang L."/>
            <person name="Wang Y."/>
            <person name="McGuire P.E."/>
            <person name="Liu S."/>
            <person name="Long H."/>
            <person name="Ramasamy R.K."/>
            <person name="Rodriguez J.C."/>
            <person name="Van S.L."/>
            <person name="Yuan L."/>
            <person name="Wang Z."/>
            <person name="Xia Z."/>
            <person name="Xiao L."/>
            <person name="Anderson O.D."/>
            <person name="Ouyang S."/>
            <person name="Liang Y."/>
            <person name="Zimin A.V."/>
            <person name="Pertea G."/>
            <person name="Qi P."/>
            <person name="Bennetzen J.L."/>
            <person name="Dai X."/>
            <person name="Dawson M.W."/>
            <person name="Muller H.G."/>
            <person name="Kugler K."/>
            <person name="Rivarola-Duarte L."/>
            <person name="Spannagl M."/>
            <person name="Mayer K.F.X."/>
            <person name="Lu F.H."/>
            <person name="Bevan M.W."/>
            <person name="Leroy P."/>
            <person name="Li P."/>
            <person name="You F.M."/>
            <person name="Sun Q."/>
            <person name="Liu Z."/>
            <person name="Lyons E."/>
            <person name="Wicker T."/>
            <person name="Salzberg S.L."/>
            <person name="Devos K.M."/>
            <person name="Dvorak J."/>
        </authorList>
    </citation>
    <scope>NUCLEOTIDE SEQUENCE [LARGE SCALE GENOMIC DNA]</scope>
    <source>
        <strain evidence="1">cv. AL8/78</strain>
    </source>
</reference>
<reference evidence="2" key="1">
    <citation type="journal article" date="2014" name="Science">
        <title>Ancient hybridizations among the ancestral genomes of bread wheat.</title>
        <authorList>
            <consortium name="International Wheat Genome Sequencing Consortium,"/>
            <person name="Marcussen T."/>
            <person name="Sandve S.R."/>
            <person name="Heier L."/>
            <person name="Spannagl M."/>
            <person name="Pfeifer M."/>
            <person name="Jakobsen K.S."/>
            <person name="Wulff B.B."/>
            <person name="Steuernagel B."/>
            <person name="Mayer K.F."/>
            <person name="Olsen O.A."/>
        </authorList>
    </citation>
    <scope>NUCLEOTIDE SEQUENCE [LARGE SCALE GENOMIC DNA]</scope>
    <source>
        <strain evidence="2">cv. AL8/78</strain>
    </source>
</reference>
<organism evidence="1 2">
    <name type="scientific">Aegilops tauschii subsp. strangulata</name>
    <name type="common">Goatgrass</name>
    <dbReference type="NCBI Taxonomy" id="200361"/>
    <lineage>
        <taxon>Eukaryota</taxon>
        <taxon>Viridiplantae</taxon>
        <taxon>Streptophyta</taxon>
        <taxon>Embryophyta</taxon>
        <taxon>Tracheophyta</taxon>
        <taxon>Spermatophyta</taxon>
        <taxon>Magnoliopsida</taxon>
        <taxon>Liliopsida</taxon>
        <taxon>Poales</taxon>
        <taxon>Poaceae</taxon>
        <taxon>BOP clade</taxon>
        <taxon>Pooideae</taxon>
        <taxon>Triticodae</taxon>
        <taxon>Triticeae</taxon>
        <taxon>Triticinae</taxon>
        <taxon>Aegilops</taxon>
    </lineage>
</organism>
<keyword evidence="2" id="KW-1185">Reference proteome</keyword>
<dbReference type="Gramene" id="AET5Gv20883500.1">
    <property type="protein sequence ID" value="AET5Gv20883500.1"/>
    <property type="gene ID" value="AET5Gv20883500"/>
</dbReference>
<sequence length="101" mass="10910">MVFQGGHIFAGYKQYCCMACKKNKNREQCARTSRCFYIHNFTLLVRDGWPGPHVLSFLLDASSSFFSSSSLLLTAVGVVGGGWSPPSSGSFFSSVSNSLAA</sequence>
<proteinExistence type="predicted"/>
<evidence type="ECO:0000313" key="1">
    <source>
        <dbReference type="EnsemblPlants" id="AET5Gv20883500.1"/>
    </source>
</evidence>
<dbReference type="Proteomes" id="UP000015105">
    <property type="component" value="Chromosome 5D"/>
</dbReference>